<dbReference type="AlphaFoldDB" id="A0A314XEW6"/>
<proteinExistence type="predicted"/>
<sequence length="65" mass="7301">MASKGLVGNESFYASSDALAFEQSIKVLFSHFGTVRRIMIHKEKDVEAEVSKQGEQGDRGEWRIV</sequence>
<reference evidence="1 2" key="1">
    <citation type="submission" date="2018-02" db="EMBL/GenBank/DDBJ databases">
        <title>Draft genome of wild Prunus yedoensis var. nudiflora.</title>
        <authorList>
            <person name="Baek S."/>
            <person name="Kim J.-H."/>
            <person name="Choi K."/>
            <person name="Kim G.-B."/>
            <person name="Cho A."/>
            <person name="Jang H."/>
            <person name="Shin C.-H."/>
            <person name="Yu H.-J."/>
            <person name="Mun J.-H."/>
        </authorList>
    </citation>
    <scope>NUCLEOTIDE SEQUENCE [LARGE SCALE GENOMIC DNA]</scope>
    <source>
        <strain evidence="2">cv. Jeju island</strain>
        <tissue evidence="1">Leaf</tissue>
    </source>
</reference>
<dbReference type="Proteomes" id="UP000250321">
    <property type="component" value="Unassembled WGS sequence"/>
</dbReference>
<name>A0A314XEW6_PRUYE</name>
<accession>A0A314XEW6</accession>
<keyword evidence="2" id="KW-1185">Reference proteome</keyword>
<evidence type="ECO:0000313" key="1">
    <source>
        <dbReference type="EMBL" id="PQP91711.1"/>
    </source>
</evidence>
<protein>
    <submittedName>
        <fullName evidence="1">Uncharacterized protein</fullName>
    </submittedName>
</protein>
<gene>
    <name evidence="1" type="ORF">Pyn_39778</name>
</gene>
<organism evidence="1 2">
    <name type="scientific">Prunus yedoensis var. nudiflora</name>
    <dbReference type="NCBI Taxonomy" id="2094558"/>
    <lineage>
        <taxon>Eukaryota</taxon>
        <taxon>Viridiplantae</taxon>
        <taxon>Streptophyta</taxon>
        <taxon>Embryophyta</taxon>
        <taxon>Tracheophyta</taxon>
        <taxon>Spermatophyta</taxon>
        <taxon>Magnoliopsida</taxon>
        <taxon>eudicotyledons</taxon>
        <taxon>Gunneridae</taxon>
        <taxon>Pentapetalae</taxon>
        <taxon>rosids</taxon>
        <taxon>fabids</taxon>
        <taxon>Rosales</taxon>
        <taxon>Rosaceae</taxon>
        <taxon>Amygdaloideae</taxon>
        <taxon>Amygdaleae</taxon>
        <taxon>Prunus</taxon>
    </lineage>
</organism>
<evidence type="ECO:0000313" key="2">
    <source>
        <dbReference type="Proteomes" id="UP000250321"/>
    </source>
</evidence>
<comment type="caution">
    <text evidence="1">The sequence shown here is derived from an EMBL/GenBank/DDBJ whole genome shotgun (WGS) entry which is preliminary data.</text>
</comment>
<dbReference type="EMBL" id="PJQY01002671">
    <property type="protein sequence ID" value="PQP91711.1"/>
    <property type="molecule type" value="Genomic_DNA"/>
</dbReference>